<dbReference type="Pfam" id="PF00892">
    <property type="entry name" value="EamA"/>
    <property type="match status" value="2"/>
</dbReference>
<keyword evidence="2" id="KW-1003">Cell membrane</keyword>
<comment type="subcellular location">
    <subcellularLocation>
        <location evidence="1">Cell membrane</location>
        <topology evidence="1">Multi-pass membrane protein</topology>
    </subcellularLocation>
</comment>
<protein>
    <recommendedName>
        <fullName evidence="7">EamA domain-containing protein</fullName>
    </recommendedName>
</protein>
<dbReference type="PANTHER" id="PTHR32322">
    <property type="entry name" value="INNER MEMBRANE TRANSPORTER"/>
    <property type="match status" value="1"/>
</dbReference>
<feature type="domain" description="EamA" evidence="7">
    <location>
        <begin position="7"/>
        <end position="143"/>
    </location>
</feature>
<feature type="transmembrane region" description="Helical" evidence="6">
    <location>
        <begin position="256"/>
        <end position="275"/>
    </location>
</feature>
<dbReference type="InterPro" id="IPR000620">
    <property type="entry name" value="EamA_dom"/>
</dbReference>
<feature type="transmembrane region" description="Helical" evidence="6">
    <location>
        <begin position="223"/>
        <end position="244"/>
    </location>
</feature>
<feature type="transmembrane region" description="Helical" evidence="6">
    <location>
        <begin position="160"/>
        <end position="180"/>
    </location>
</feature>
<evidence type="ECO:0000256" key="6">
    <source>
        <dbReference type="SAM" id="Phobius"/>
    </source>
</evidence>
<feature type="transmembrane region" description="Helical" evidence="6">
    <location>
        <begin position="98"/>
        <end position="118"/>
    </location>
</feature>
<sequence>MNPHRLKSYFFLLAVAIIWGAASPIIKFTLQGIDPLPFLAYRFAIAAIFSIAFFAVKVKKGKKFNQLKAHLPFALLYGLLAVPIGLGILFFGLDKSTVLDLTLIGVGGPLLVTIGGVYFFRDHITHREKIGISIVLVGVLFNSFFPIFKSSSDLQLTGNILLLIFLLADAGSILMAKKAVQYKIKSSNLTNLAFIVGAVTVIPIAIFVYGFENLISSITILPLKYHLGVWFMALLSGNLAYYLYVRAQKTIEVSEAVLFNYLQPLFTIPLAIFWLGESLSTSFIIGAIIIAFGLVIAEYKHSLAK</sequence>
<dbReference type="SUPFAM" id="SSF103481">
    <property type="entry name" value="Multidrug resistance efflux transporter EmrE"/>
    <property type="match status" value="2"/>
</dbReference>
<dbReference type="AlphaFoldDB" id="A0A1F7Y0R4"/>
<dbReference type="GO" id="GO:0005886">
    <property type="term" value="C:plasma membrane"/>
    <property type="evidence" value="ECO:0007669"/>
    <property type="project" value="UniProtKB-SubCell"/>
</dbReference>
<evidence type="ECO:0000256" key="4">
    <source>
        <dbReference type="ARBA" id="ARBA00022989"/>
    </source>
</evidence>
<feature type="transmembrane region" description="Helical" evidence="6">
    <location>
        <begin position="9"/>
        <end position="26"/>
    </location>
</feature>
<dbReference type="Proteomes" id="UP000178419">
    <property type="component" value="Unassembled WGS sequence"/>
</dbReference>
<organism evidence="8 9">
    <name type="scientific">Candidatus Woesebacteria bacterium RIFCSPHIGHO2_01_FULL_38_9</name>
    <dbReference type="NCBI Taxonomy" id="1802492"/>
    <lineage>
        <taxon>Bacteria</taxon>
        <taxon>Candidatus Woeseibacteriota</taxon>
    </lineage>
</organism>
<name>A0A1F7Y0R4_9BACT</name>
<feature type="transmembrane region" description="Helical" evidence="6">
    <location>
        <begin position="70"/>
        <end position="92"/>
    </location>
</feature>
<evidence type="ECO:0000259" key="7">
    <source>
        <dbReference type="Pfam" id="PF00892"/>
    </source>
</evidence>
<feature type="transmembrane region" description="Helical" evidence="6">
    <location>
        <begin position="130"/>
        <end position="148"/>
    </location>
</feature>
<evidence type="ECO:0000313" key="8">
    <source>
        <dbReference type="EMBL" id="OGM20917.1"/>
    </source>
</evidence>
<proteinExistence type="predicted"/>
<evidence type="ECO:0000256" key="2">
    <source>
        <dbReference type="ARBA" id="ARBA00022475"/>
    </source>
</evidence>
<dbReference type="InterPro" id="IPR037185">
    <property type="entry name" value="EmrE-like"/>
</dbReference>
<reference evidence="8 9" key="1">
    <citation type="journal article" date="2016" name="Nat. Commun.">
        <title>Thousands of microbial genomes shed light on interconnected biogeochemical processes in an aquifer system.</title>
        <authorList>
            <person name="Anantharaman K."/>
            <person name="Brown C.T."/>
            <person name="Hug L.A."/>
            <person name="Sharon I."/>
            <person name="Castelle C.J."/>
            <person name="Probst A.J."/>
            <person name="Thomas B.C."/>
            <person name="Singh A."/>
            <person name="Wilkins M.J."/>
            <person name="Karaoz U."/>
            <person name="Brodie E.L."/>
            <person name="Williams K.H."/>
            <person name="Hubbard S.S."/>
            <person name="Banfield J.F."/>
        </authorList>
    </citation>
    <scope>NUCLEOTIDE SEQUENCE [LARGE SCALE GENOMIC DNA]</scope>
</reference>
<evidence type="ECO:0000256" key="1">
    <source>
        <dbReference type="ARBA" id="ARBA00004651"/>
    </source>
</evidence>
<accession>A0A1F7Y0R4</accession>
<dbReference type="EMBL" id="MGGE01000031">
    <property type="protein sequence ID" value="OGM20917.1"/>
    <property type="molecule type" value="Genomic_DNA"/>
</dbReference>
<evidence type="ECO:0000256" key="3">
    <source>
        <dbReference type="ARBA" id="ARBA00022692"/>
    </source>
</evidence>
<feature type="domain" description="EamA" evidence="7">
    <location>
        <begin position="157"/>
        <end position="296"/>
    </location>
</feature>
<evidence type="ECO:0000256" key="5">
    <source>
        <dbReference type="ARBA" id="ARBA00023136"/>
    </source>
</evidence>
<feature type="transmembrane region" description="Helical" evidence="6">
    <location>
        <begin position="192"/>
        <end position="211"/>
    </location>
</feature>
<dbReference type="InterPro" id="IPR050638">
    <property type="entry name" value="AA-Vitamin_Transporters"/>
</dbReference>
<gene>
    <name evidence="8" type="ORF">A2714_00305</name>
</gene>
<dbReference type="PANTHER" id="PTHR32322:SF18">
    <property type="entry name" value="S-ADENOSYLMETHIONINE_S-ADENOSYLHOMOCYSTEINE TRANSPORTER"/>
    <property type="match status" value="1"/>
</dbReference>
<evidence type="ECO:0000313" key="9">
    <source>
        <dbReference type="Proteomes" id="UP000178419"/>
    </source>
</evidence>
<keyword evidence="4 6" id="KW-1133">Transmembrane helix</keyword>
<feature type="transmembrane region" description="Helical" evidence="6">
    <location>
        <begin position="281"/>
        <end position="299"/>
    </location>
</feature>
<keyword evidence="5 6" id="KW-0472">Membrane</keyword>
<comment type="caution">
    <text evidence="8">The sequence shown here is derived from an EMBL/GenBank/DDBJ whole genome shotgun (WGS) entry which is preliminary data.</text>
</comment>
<keyword evidence="3 6" id="KW-0812">Transmembrane</keyword>
<feature type="transmembrane region" description="Helical" evidence="6">
    <location>
        <begin position="38"/>
        <end position="58"/>
    </location>
</feature>